<feature type="domain" description="Transposase IS116/IS110/IS902 C-terminal" evidence="3">
    <location>
        <begin position="290"/>
        <end position="376"/>
    </location>
</feature>
<dbReference type="InterPro" id="IPR002525">
    <property type="entry name" value="Transp_IS110-like_N"/>
</dbReference>
<name>A0A1Y2T882_SYMTR</name>
<dbReference type="AlphaFoldDB" id="A0A1Y2T882"/>
<dbReference type="InterPro" id="IPR003346">
    <property type="entry name" value="Transposase_20"/>
</dbReference>
<dbReference type="PANTHER" id="PTHR33055:SF13">
    <property type="entry name" value="TRANSPOSASE"/>
    <property type="match status" value="1"/>
</dbReference>
<evidence type="ECO:0000259" key="3">
    <source>
        <dbReference type="Pfam" id="PF02371"/>
    </source>
</evidence>
<dbReference type="GO" id="GO:0003677">
    <property type="term" value="F:DNA binding"/>
    <property type="evidence" value="ECO:0007669"/>
    <property type="project" value="InterPro"/>
</dbReference>
<feature type="coiled-coil region" evidence="1">
    <location>
        <begin position="152"/>
        <end position="179"/>
    </location>
</feature>
<dbReference type="NCBIfam" id="NF033542">
    <property type="entry name" value="transpos_IS110"/>
    <property type="match status" value="1"/>
</dbReference>
<dbReference type="Proteomes" id="UP000194267">
    <property type="component" value="Unassembled WGS sequence"/>
</dbReference>
<dbReference type="InterPro" id="IPR047650">
    <property type="entry name" value="Transpos_IS110"/>
</dbReference>
<sequence length="431" mass="48621">MQLKQRARKLALVRGEPTVVVGIDIAKRKHWAWVVDGRTEVPVGSPFHFQNSREGFDRLLGKIARAKEKAGATRVVVGMEPTGHYWKPLAWYLQQAGFTVVIVNPAHVKASKELDDNSPTKNDRKDAWLNAQLVLQGRFSVPYLPDGVYAELRILTQARQQHRRKLNAALNQLQALLDEYFPEYTEVFADPLGQASLYVLQYRPFPQDVLAVPVTQLAAELRAASNRRVGLRRAQDLQEAARRSIGVPYGLDAARLQLRQILQEVIFWKERLAETEAAMAEALEKTGLARYLLSVPGVGVVTAAAFLGEVGDLRRYADWRQLRKLAGYNLTENTSGQRDRSRTPISKRGRPGLRHVLYQMAMTAAAKNREFRALYEHFRTRQQNPLKGKQALVALACKLLRVLFTLVRKQCSYDPARALGAWRAEQLGLAA</sequence>
<dbReference type="GO" id="GO:0006313">
    <property type="term" value="P:DNA transposition"/>
    <property type="evidence" value="ECO:0007669"/>
    <property type="project" value="InterPro"/>
</dbReference>
<accession>A0A1Y2T882</accession>
<organism evidence="4 5">
    <name type="scientific">Symbiobacterium thermophilum</name>
    <dbReference type="NCBI Taxonomy" id="2734"/>
    <lineage>
        <taxon>Bacteria</taxon>
        <taxon>Bacillati</taxon>
        <taxon>Bacillota</taxon>
        <taxon>Clostridia</taxon>
        <taxon>Eubacteriales</taxon>
        <taxon>Symbiobacteriaceae</taxon>
        <taxon>Symbiobacterium</taxon>
    </lineage>
</organism>
<comment type="caution">
    <text evidence="4">The sequence shown here is derived from an EMBL/GenBank/DDBJ whole genome shotgun (WGS) entry which is preliminary data.</text>
</comment>
<evidence type="ECO:0000259" key="2">
    <source>
        <dbReference type="Pfam" id="PF01548"/>
    </source>
</evidence>
<proteinExistence type="predicted"/>
<evidence type="ECO:0000313" key="4">
    <source>
        <dbReference type="EMBL" id="OTA41463.1"/>
    </source>
</evidence>
<dbReference type="Pfam" id="PF02371">
    <property type="entry name" value="Transposase_20"/>
    <property type="match status" value="1"/>
</dbReference>
<dbReference type="EMBL" id="LWLV01000447">
    <property type="protein sequence ID" value="OTA41463.1"/>
    <property type="molecule type" value="Genomic_DNA"/>
</dbReference>
<evidence type="ECO:0000313" key="5">
    <source>
        <dbReference type="Proteomes" id="UP000194267"/>
    </source>
</evidence>
<dbReference type="Pfam" id="PF01548">
    <property type="entry name" value="DEDD_Tnp_IS110"/>
    <property type="match status" value="1"/>
</dbReference>
<dbReference type="PANTHER" id="PTHR33055">
    <property type="entry name" value="TRANSPOSASE FOR INSERTION SEQUENCE ELEMENT IS1111A"/>
    <property type="match status" value="1"/>
</dbReference>
<gene>
    <name evidence="4" type="ORF">A6D92_06465</name>
</gene>
<protein>
    <submittedName>
        <fullName evidence="4">Transposase</fullName>
    </submittedName>
</protein>
<evidence type="ECO:0000256" key="1">
    <source>
        <dbReference type="SAM" id="Coils"/>
    </source>
</evidence>
<dbReference type="CDD" id="cd09897">
    <property type="entry name" value="H3TH_FEN1-XPG-like"/>
    <property type="match status" value="1"/>
</dbReference>
<reference evidence="5" key="1">
    <citation type="submission" date="2016-04" db="EMBL/GenBank/DDBJ databases">
        <authorList>
            <person name="Antunes L.P."/>
            <person name="Martins L.F."/>
            <person name="Pereira R.V."/>
            <person name="Thomas A.M."/>
            <person name="Barbosa D."/>
            <person name="Nascimento L."/>
            <person name="Silva G.M."/>
            <person name="Condomitti G.W."/>
            <person name="Digiampietri L.A."/>
            <person name="Lombardi K.C."/>
            <person name="Ramos P.L."/>
            <person name="Quaggio R.B."/>
            <person name="Oliveira J.C."/>
            <person name="Pascon R.C."/>
            <person name="Cruz J.B."/>
            <person name="Silva A.M."/>
            <person name="Setubal J.C."/>
        </authorList>
    </citation>
    <scope>NUCLEOTIDE SEQUENCE [LARGE SCALE GENOMIC DNA]</scope>
</reference>
<keyword evidence="1" id="KW-0175">Coiled coil</keyword>
<feature type="domain" description="Transposase IS110-like N-terminal" evidence="2">
    <location>
        <begin position="21"/>
        <end position="182"/>
    </location>
</feature>
<dbReference type="GO" id="GO:0004803">
    <property type="term" value="F:transposase activity"/>
    <property type="evidence" value="ECO:0007669"/>
    <property type="project" value="InterPro"/>
</dbReference>